<organism evidence="1 2">
    <name type="scientific">Franconibacter pulveris</name>
    <dbReference type="NCBI Taxonomy" id="435910"/>
    <lineage>
        <taxon>Bacteria</taxon>
        <taxon>Pseudomonadati</taxon>
        <taxon>Pseudomonadota</taxon>
        <taxon>Gammaproteobacteria</taxon>
        <taxon>Enterobacterales</taxon>
        <taxon>Enterobacteriaceae</taxon>
        <taxon>Franconibacter</taxon>
    </lineage>
</organism>
<dbReference type="AlphaFoldDB" id="A0A0J8VMH2"/>
<sequence>MTWTVLFSPEFMRWYQQQRPELQDKAIAELAKLEQYGPLLGRPWTDRVKGSAFVNMKELRFLFSGAPYRLFYAFDPQRRAVVLCGGDKSNQKRFYETCIRLADEAFSRHLLSVEKTK</sequence>
<keyword evidence="2" id="KW-1185">Reference proteome</keyword>
<reference evidence="1 2" key="1">
    <citation type="submission" date="2015-06" db="EMBL/GenBank/DDBJ databases">
        <title>Genome sequencing of Cronobacter sp. strain DJ34 isolated from petroleum contaminated sludge of Duliajan Oil Fields, Assam, India.</title>
        <authorList>
            <person name="Pal S."/>
            <person name="Banerjee T.D."/>
            <person name="Roy A."/>
            <person name="Sar P."/>
            <person name="Kazy S.K."/>
        </authorList>
    </citation>
    <scope>NUCLEOTIDE SEQUENCE [LARGE SCALE GENOMIC DNA]</scope>
    <source>
        <strain evidence="1 2">DJ34</strain>
    </source>
</reference>
<proteinExistence type="predicted"/>
<dbReference type="PATRIC" id="fig|1656095.3.peg.2673"/>
<dbReference type="STRING" id="1121863.GCA_000621185_03053"/>
<dbReference type="InterPro" id="IPR009241">
    <property type="entry name" value="HigB-like"/>
</dbReference>
<name>A0A0J8VMH2_9ENTR</name>
<dbReference type="RefSeq" id="WP_048888100.1">
    <property type="nucleotide sequence ID" value="NZ_LFEJ01000015.1"/>
</dbReference>
<dbReference type="SUPFAM" id="SSF143011">
    <property type="entry name" value="RelE-like"/>
    <property type="match status" value="1"/>
</dbReference>
<dbReference type="InterPro" id="IPR035093">
    <property type="entry name" value="RelE/ParE_toxin_dom_sf"/>
</dbReference>
<accession>A0A0J8VMH2</accession>
<dbReference type="EMBL" id="LFEJ01000015">
    <property type="protein sequence ID" value="KMV34306.1"/>
    <property type="molecule type" value="Genomic_DNA"/>
</dbReference>
<dbReference type="OrthoDB" id="330810at2"/>
<evidence type="ECO:0000313" key="2">
    <source>
        <dbReference type="Proteomes" id="UP000037315"/>
    </source>
</evidence>
<protein>
    <submittedName>
        <fullName evidence="1">Toxin RelE</fullName>
    </submittedName>
</protein>
<evidence type="ECO:0000313" key="1">
    <source>
        <dbReference type="EMBL" id="KMV34306.1"/>
    </source>
</evidence>
<gene>
    <name evidence="1" type="ORF">ACH50_12950</name>
</gene>
<comment type="caution">
    <text evidence="1">The sequence shown here is derived from an EMBL/GenBank/DDBJ whole genome shotgun (WGS) entry which is preliminary data.</text>
</comment>
<dbReference type="Pfam" id="PF05973">
    <property type="entry name" value="Gp49"/>
    <property type="match status" value="1"/>
</dbReference>
<dbReference type="Proteomes" id="UP000037315">
    <property type="component" value="Unassembled WGS sequence"/>
</dbReference>